<name>A0A4Z0P4Q3_9BACT</name>
<accession>A0A4Z0P4Q3</accession>
<evidence type="ECO:0000259" key="1">
    <source>
        <dbReference type="Pfam" id="PF01609"/>
    </source>
</evidence>
<dbReference type="AlphaFoldDB" id="A0A4Z0P4Q3"/>
<dbReference type="Pfam" id="PF01609">
    <property type="entry name" value="DDE_Tnp_1"/>
    <property type="match status" value="1"/>
</dbReference>
<reference evidence="3 5" key="1">
    <citation type="submission" date="2019-04" db="EMBL/GenBank/DDBJ databases">
        <authorList>
            <person name="Feng G."/>
            <person name="Zhang J."/>
            <person name="Zhu H."/>
        </authorList>
    </citation>
    <scope>NUCLEOTIDE SEQUENCE [LARGE SCALE GENOMIC DNA]</scope>
    <source>
        <strain evidence="3 5">92R-1</strain>
    </source>
</reference>
<evidence type="ECO:0000313" key="5">
    <source>
        <dbReference type="Proteomes" id="UP000298337"/>
    </source>
</evidence>
<proteinExistence type="predicted"/>
<comment type="caution">
    <text evidence="3">The sequence shown here is derived from an EMBL/GenBank/DDBJ whole genome shotgun (WGS) entry which is preliminary data.</text>
</comment>
<feature type="domain" description="Transposase IS4-like" evidence="1">
    <location>
        <begin position="86"/>
        <end position="244"/>
    </location>
</feature>
<dbReference type="PANTHER" id="PTHR30007:SF1">
    <property type="entry name" value="BLR1914 PROTEIN"/>
    <property type="match status" value="1"/>
</dbReference>
<feature type="domain" description="Insertion element IS402-like" evidence="2">
    <location>
        <begin position="6"/>
        <end position="75"/>
    </location>
</feature>
<dbReference type="Proteomes" id="UP000298337">
    <property type="component" value="Unassembled WGS sequence"/>
</dbReference>
<dbReference type="GO" id="GO:0003677">
    <property type="term" value="F:DNA binding"/>
    <property type="evidence" value="ECO:0007669"/>
    <property type="project" value="InterPro"/>
</dbReference>
<dbReference type="EMBL" id="SRLA01000003">
    <property type="protein sequence ID" value="TGE06492.1"/>
    <property type="molecule type" value="Genomic_DNA"/>
</dbReference>
<keyword evidence="5" id="KW-1185">Reference proteome</keyword>
<evidence type="ECO:0000259" key="2">
    <source>
        <dbReference type="Pfam" id="PF13340"/>
    </source>
</evidence>
<dbReference type="GO" id="GO:0004803">
    <property type="term" value="F:transposase activity"/>
    <property type="evidence" value="ECO:0007669"/>
    <property type="project" value="InterPro"/>
</dbReference>
<dbReference type="InterPro" id="IPR002559">
    <property type="entry name" value="Transposase_11"/>
</dbReference>
<gene>
    <name evidence="3" type="ORF">EU556_16285</name>
    <name evidence="4" type="ORF">EU556_16795</name>
</gene>
<dbReference type="EMBL" id="SRLA01000003">
    <property type="protein sequence ID" value="TGE06400.1"/>
    <property type="molecule type" value="Genomic_DNA"/>
</dbReference>
<evidence type="ECO:0000313" key="3">
    <source>
        <dbReference type="EMBL" id="TGE06400.1"/>
    </source>
</evidence>
<dbReference type="Pfam" id="PF13340">
    <property type="entry name" value="DUF4096"/>
    <property type="match status" value="1"/>
</dbReference>
<evidence type="ECO:0000313" key="4">
    <source>
        <dbReference type="EMBL" id="TGE06492.1"/>
    </source>
</evidence>
<organism evidence="3 5">
    <name type="scientific">Hymenobacter fodinae</name>
    <dbReference type="NCBI Taxonomy" id="2510796"/>
    <lineage>
        <taxon>Bacteria</taxon>
        <taxon>Pseudomonadati</taxon>
        <taxon>Bacteroidota</taxon>
        <taxon>Cytophagia</taxon>
        <taxon>Cytophagales</taxon>
        <taxon>Hymenobacteraceae</taxon>
        <taxon>Hymenobacter</taxon>
    </lineage>
</organism>
<dbReference type="InterPro" id="IPR025161">
    <property type="entry name" value="IS402-like_dom"/>
</dbReference>
<dbReference type="GO" id="GO:0006313">
    <property type="term" value="P:DNA transposition"/>
    <property type="evidence" value="ECO:0007669"/>
    <property type="project" value="InterPro"/>
</dbReference>
<sequence length="248" mass="27495">MRRHELTEREWKVVEPHTLGRLGTGRDNRLFVNAVLYRVRTGVAWRDLPERFGPWNTAARRFRRWAQAGVWEALFQAVQEPDYAWVLIDSTTAKAHKAAAGPKKSTPAAEALGRSRGGFCTKVHAVVDALGNGLHLVLTPGQAADSPQLPVLLAALPESPGAVVADKAYDTNAVLDTLAQQQAEAVIPPKATRLDQRGYDDNLYADRNKVERFFGRLKEARGFATRYEKTASSFLAVAHLLAALDWMR</sequence>
<protein>
    <submittedName>
        <fullName evidence="3">IS5 family transposase</fullName>
    </submittedName>
</protein>
<dbReference type="OrthoDB" id="882946at2"/>
<dbReference type="PANTHER" id="PTHR30007">
    <property type="entry name" value="PHP DOMAIN PROTEIN"/>
    <property type="match status" value="1"/>
</dbReference>
<dbReference type="NCBIfam" id="NF033580">
    <property type="entry name" value="transpos_IS5_3"/>
    <property type="match status" value="1"/>
</dbReference>